<dbReference type="GO" id="GO:0003677">
    <property type="term" value="F:DNA binding"/>
    <property type="evidence" value="ECO:0007669"/>
    <property type="project" value="UniProtKB-KW"/>
</dbReference>
<feature type="domain" description="HTH gntR-type" evidence="4">
    <location>
        <begin position="11"/>
        <end position="79"/>
    </location>
</feature>
<keyword evidence="6" id="KW-1185">Reference proteome</keyword>
<dbReference type="AlphaFoldDB" id="A0A923HK50"/>
<accession>A0A923HK50</accession>
<dbReference type="InterPro" id="IPR036390">
    <property type="entry name" value="WH_DNA-bd_sf"/>
</dbReference>
<organism evidence="5 6">
    <name type="scientific">Undibacterium jejuense</name>
    <dbReference type="NCBI Taxonomy" id="1344949"/>
    <lineage>
        <taxon>Bacteria</taxon>
        <taxon>Pseudomonadati</taxon>
        <taxon>Pseudomonadota</taxon>
        <taxon>Betaproteobacteria</taxon>
        <taxon>Burkholderiales</taxon>
        <taxon>Oxalobacteraceae</taxon>
        <taxon>Undibacterium</taxon>
    </lineage>
</organism>
<dbReference type="Pfam" id="PF00392">
    <property type="entry name" value="GntR"/>
    <property type="match status" value="1"/>
</dbReference>
<evidence type="ECO:0000313" key="6">
    <source>
        <dbReference type="Proteomes" id="UP000634011"/>
    </source>
</evidence>
<protein>
    <submittedName>
        <fullName evidence="5">GntR family transcriptional regulator</fullName>
    </submittedName>
</protein>
<dbReference type="EMBL" id="JACOFV010000019">
    <property type="protein sequence ID" value="MBC3863913.1"/>
    <property type="molecule type" value="Genomic_DNA"/>
</dbReference>
<dbReference type="InterPro" id="IPR036388">
    <property type="entry name" value="WH-like_DNA-bd_sf"/>
</dbReference>
<keyword evidence="1" id="KW-0805">Transcription regulation</keyword>
<sequence>MLYDIQTSSPIPIYRQIVEQVQRLIASGQLQPNDDLPSVRAVALHFAINPMTVSKAYSMLETAGSIVRKRGVGMAVAYQQNVSSTEDKLELLRPSLEAAAQVAAQLGIPTAEAQALFLACLQDTKQKEKGESYE</sequence>
<dbReference type="Gene3D" id="1.10.10.10">
    <property type="entry name" value="Winged helix-like DNA-binding domain superfamily/Winged helix DNA-binding domain"/>
    <property type="match status" value="1"/>
</dbReference>
<proteinExistence type="predicted"/>
<evidence type="ECO:0000256" key="1">
    <source>
        <dbReference type="ARBA" id="ARBA00023015"/>
    </source>
</evidence>
<dbReference type="InterPro" id="IPR000524">
    <property type="entry name" value="Tscrpt_reg_HTH_GntR"/>
</dbReference>
<evidence type="ECO:0000259" key="4">
    <source>
        <dbReference type="PROSITE" id="PS50949"/>
    </source>
</evidence>
<reference evidence="5" key="1">
    <citation type="submission" date="2020-08" db="EMBL/GenBank/DDBJ databases">
        <title>Novel species isolated from subtropical streams in China.</title>
        <authorList>
            <person name="Lu H."/>
        </authorList>
    </citation>
    <scope>NUCLEOTIDE SEQUENCE</scope>
    <source>
        <strain evidence="5">KACC 12607</strain>
    </source>
</reference>
<evidence type="ECO:0000256" key="3">
    <source>
        <dbReference type="ARBA" id="ARBA00023163"/>
    </source>
</evidence>
<dbReference type="CDD" id="cd07377">
    <property type="entry name" value="WHTH_GntR"/>
    <property type="match status" value="1"/>
</dbReference>
<evidence type="ECO:0000256" key="2">
    <source>
        <dbReference type="ARBA" id="ARBA00023125"/>
    </source>
</evidence>
<dbReference type="GO" id="GO:0003700">
    <property type="term" value="F:DNA-binding transcription factor activity"/>
    <property type="evidence" value="ECO:0007669"/>
    <property type="project" value="InterPro"/>
</dbReference>
<keyword evidence="2" id="KW-0238">DNA-binding</keyword>
<dbReference type="PROSITE" id="PS50949">
    <property type="entry name" value="HTH_GNTR"/>
    <property type="match status" value="1"/>
</dbReference>
<comment type="caution">
    <text evidence="5">The sequence shown here is derived from an EMBL/GenBank/DDBJ whole genome shotgun (WGS) entry which is preliminary data.</text>
</comment>
<keyword evidence="3" id="KW-0804">Transcription</keyword>
<dbReference type="PANTHER" id="PTHR38445">
    <property type="entry name" value="HTH-TYPE TRANSCRIPTIONAL REPRESSOR YTRA"/>
    <property type="match status" value="1"/>
</dbReference>
<evidence type="ECO:0000313" key="5">
    <source>
        <dbReference type="EMBL" id="MBC3863913.1"/>
    </source>
</evidence>
<name>A0A923HK50_9BURK</name>
<gene>
    <name evidence="5" type="ORF">H8K32_17540</name>
</gene>
<dbReference type="Proteomes" id="UP000634011">
    <property type="component" value="Unassembled WGS sequence"/>
</dbReference>
<dbReference type="SUPFAM" id="SSF46785">
    <property type="entry name" value="Winged helix' DNA-binding domain"/>
    <property type="match status" value="1"/>
</dbReference>
<dbReference type="SMART" id="SM00345">
    <property type="entry name" value="HTH_GNTR"/>
    <property type="match status" value="1"/>
</dbReference>
<dbReference type="PANTHER" id="PTHR38445:SF7">
    <property type="entry name" value="GNTR-FAMILY TRANSCRIPTIONAL REGULATOR"/>
    <property type="match status" value="1"/>
</dbReference>